<reference evidence="2 3" key="1">
    <citation type="journal article" date="2023" name="Nucleic Acids Res.">
        <title>The hologenome of Daphnia magna reveals possible DNA methylation and microbiome-mediated evolution of the host genome.</title>
        <authorList>
            <person name="Chaturvedi A."/>
            <person name="Li X."/>
            <person name="Dhandapani V."/>
            <person name="Marshall H."/>
            <person name="Kissane S."/>
            <person name="Cuenca-Cambronero M."/>
            <person name="Asole G."/>
            <person name="Calvet F."/>
            <person name="Ruiz-Romero M."/>
            <person name="Marangio P."/>
            <person name="Guigo R."/>
            <person name="Rago D."/>
            <person name="Mirbahai L."/>
            <person name="Eastwood N."/>
            <person name="Colbourne J.K."/>
            <person name="Zhou J."/>
            <person name="Mallon E."/>
            <person name="Orsini L."/>
        </authorList>
    </citation>
    <scope>NUCLEOTIDE SEQUENCE [LARGE SCALE GENOMIC DNA]</scope>
    <source>
        <strain evidence="2">LRV0_1</strain>
    </source>
</reference>
<feature type="region of interest" description="Disordered" evidence="1">
    <location>
        <begin position="1"/>
        <end position="31"/>
    </location>
</feature>
<proteinExistence type="predicted"/>
<accession>A0ABR0ASQ6</accession>
<gene>
    <name evidence="2" type="ORF">OUZ56_017309</name>
</gene>
<dbReference type="Proteomes" id="UP001234178">
    <property type="component" value="Unassembled WGS sequence"/>
</dbReference>
<comment type="caution">
    <text evidence="2">The sequence shown here is derived from an EMBL/GenBank/DDBJ whole genome shotgun (WGS) entry which is preliminary data.</text>
</comment>
<organism evidence="2 3">
    <name type="scientific">Daphnia magna</name>
    <dbReference type="NCBI Taxonomy" id="35525"/>
    <lineage>
        <taxon>Eukaryota</taxon>
        <taxon>Metazoa</taxon>
        <taxon>Ecdysozoa</taxon>
        <taxon>Arthropoda</taxon>
        <taxon>Crustacea</taxon>
        <taxon>Branchiopoda</taxon>
        <taxon>Diplostraca</taxon>
        <taxon>Cladocera</taxon>
        <taxon>Anomopoda</taxon>
        <taxon>Daphniidae</taxon>
        <taxon>Daphnia</taxon>
    </lineage>
</organism>
<name>A0ABR0ASQ6_9CRUS</name>
<dbReference type="EMBL" id="JAOYFB010000038">
    <property type="protein sequence ID" value="KAK4028131.1"/>
    <property type="molecule type" value="Genomic_DNA"/>
</dbReference>
<evidence type="ECO:0000313" key="3">
    <source>
        <dbReference type="Proteomes" id="UP001234178"/>
    </source>
</evidence>
<keyword evidence="3" id="KW-1185">Reference proteome</keyword>
<sequence>MKTLEESPAAEPTEENEEYPQLRESSTEKKGAIKQPKSYFCLFTCPIRPSNPRLSGNAKNRVDFFCQHSPMDGRVLEAYGADHKGFTEALQWSCMFVIRRGRGVVKKLLTSRDRLIRSVMNLINSTIQSLRPLELREEQPEDVEVPPIRSWSRDKKRYLYPCHPRIWSNRKSR</sequence>
<evidence type="ECO:0000256" key="1">
    <source>
        <dbReference type="SAM" id="MobiDB-lite"/>
    </source>
</evidence>
<evidence type="ECO:0000313" key="2">
    <source>
        <dbReference type="EMBL" id="KAK4028131.1"/>
    </source>
</evidence>
<protein>
    <submittedName>
        <fullName evidence="2">Uncharacterized protein</fullName>
    </submittedName>
</protein>